<keyword evidence="1" id="KW-0233">DNA recombination</keyword>
<dbReference type="PROSITE" id="PS51898">
    <property type="entry name" value="TYR_RECOMBINASE"/>
    <property type="match status" value="1"/>
</dbReference>
<dbReference type="EMBL" id="JAAQPH010000013">
    <property type="protein sequence ID" value="NIA70356.1"/>
    <property type="molecule type" value="Genomic_DNA"/>
</dbReference>
<dbReference type="Pfam" id="PF00589">
    <property type="entry name" value="Phage_integrase"/>
    <property type="match status" value="1"/>
</dbReference>
<evidence type="ECO:0000259" key="2">
    <source>
        <dbReference type="PROSITE" id="PS51898"/>
    </source>
</evidence>
<dbReference type="GO" id="GO:0006310">
    <property type="term" value="P:DNA recombination"/>
    <property type="evidence" value="ECO:0007669"/>
    <property type="project" value="UniProtKB-KW"/>
</dbReference>
<dbReference type="GO" id="GO:0003677">
    <property type="term" value="F:DNA binding"/>
    <property type="evidence" value="ECO:0007669"/>
    <property type="project" value="InterPro"/>
</dbReference>
<sequence length="608" mass="69103">MQDFRTFRCLAEGLDRLGYEGNTANDVRRALVRAEKIYNEPLGAIRVDLDAFDARWRGKVSALEHGFRSRGGFEKWRSNVRGALKRALGLKALGDAGADDRRLADEWQQLKDYVAERSGNGRVFGPHREITLSILIERARLAGRSPHQLDPTWLREEYDALHNKRRKGFMRAAVFFNELVRHRGAHPNLGNLLPQAPCQLPRSQRGKQYAGAALPESLLADVEAFIEHYLWQGEEPLVRDHLEDAERSVQSASSYRSAISWLVREILEAGLMKPEEITSLSDICRYQLLRQVAGIFRTRALDEVSHLRRDATSLHTYVCRVSYIARHWVRVSAEEVERLKRLRKKKAIKNHRVGKMGEEREAFASALLDNLRIRSAVLGLPETTLREADVLLGHWDDLSLSARMRCLRLAVCACQAAILLRAMALRATNLRSITFRGKETTIVFKGEARKAGKISIPGRQVKNNRELGCPLPPDCEKIVRRFVEVYRPLLVTAHPYGKNASDSDFLFPGTLADRPVDASVFAHCFEIGIRAAGLDMTLHMCRHAIATLILYENPDRLVMVADWLGIDPATVRKHYGFLDSRRAAELGQQHMQKLIREARRRTPVRSRS</sequence>
<comment type="caution">
    <text evidence="3">The sequence shown here is derived from an EMBL/GenBank/DDBJ whole genome shotgun (WGS) entry which is preliminary data.</text>
</comment>
<dbReference type="InterPro" id="IPR011010">
    <property type="entry name" value="DNA_brk_join_enz"/>
</dbReference>
<dbReference type="InterPro" id="IPR013762">
    <property type="entry name" value="Integrase-like_cat_sf"/>
</dbReference>
<dbReference type="AlphaFoldDB" id="A0A967EZN8"/>
<keyword evidence="4" id="KW-1185">Reference proteome</keyword>
<organism evidence="3 4">
    <name type="scientific">Pelagibius litoralis</name>
    <dbReference type="NCBI Taxonomy" id="374515"/>
    <lineage>
        <taxon>Bacteria</taxon>
        <taxon>Pseudomonadati</taxon>
        <taxon>Pseudomonadota</taxon>
        <taxon>Alphaproteobacteria</taxon>
        <taxon>Rhodospirillales</taxon>
        <taxon>Rhodovibrionaceae</taxon>
        <taxon>Pelagibius</taxon>
    </lineage>
</organism>
<dbReference type="InterPro" id="IPR002104">
    <property type="entry name" value="Integrase_catalytic"/>
</dbReference>
<dbReference type="Gene3D" id="1.10.443.10">
    <property type="entry name" value="Intergrase catalytic core"/>
    <property type="match status" value="1"/>
</dbReference>
<dbReference type="RefSeq" id="WP_167226855.1">
    <property type="nucleotide sequence ID" value="NZ_JAAQPH010000013.1"/>
</dbReference>
<evidence type="ECO:0000313" key="4">
    <source>
        <dbReference type="Proteomes" id="UP000761264"/>
    </source>
</evidence>
<dbReference type="GO" id="GO:0015074">
    <property type="term" value="P:DNA integration"/>
    <property type="evidence" value="ECO:0007669"/>
    <property type="project" value="InterPro"/>
</dbReference>
<evidence type="ECO:0000313" key="3">
    <source>
        <dbReference type="EMBL" id="NIA70356.1"/>
    </source>
</evidence>
<reference evidence="3" key="1">
    <citation type="submission" date="2020-03" db="EMBL/GenBank/DDBJ databases">
        <title>Genome of Pelagibius litoralis DSM 21314T.</title>
        <authorList>
            <person name="Wang G."/>
        </authorList>
    </citation>
    <scope>NUCLEOTIDE SEQUENCE</scope>
    <source>
        <strain evidence="3">DSM 21314</strain>
    </source>
</reference>
<accession>A0A967EZN8</accession>
<dbReference type="Proteomes" id="UP000761264">
    <property type="component" value="Unassembled WGS sequence"/>
</dbReference>
<name>A0A967EZN8_9PROT</name>
<protein>
    <submittedName>
        <fullName evidence="3">Site-specific integrase</fullName>
    </submittedName>
</protein>
<feature type="domain" description="Tyr recombinase" evidence="2">
    <location>
        <begin position="379"/>
        <end position="591"/>
    </location>
</feature>
<gene>
    <name evidence="3" type="ORF">HBA54_17255</name>
</gene>
<proteinExistence type="predicted"/>
<dbReference type="SUPFAM" id="SSF56349">
    <property type="entry name" value="DNA breaking-rejoining enzymes"/>
    <property type="match status" value="1"/>
</dbReference>
<evidence type="ECO:0000256" key="1">
    <source>
        <dbReference type="ARBA" id="ARBA00023172"/>
    </source>
</evidence>